<dbReference type="Gene3D" id="3.40.50.300">
    <property type="entry name" value="P-loop containing nucleotide triphosphate hydrolases"/>
    <property type="match status" value="1"/>
</dbReference>
<feature type="non-terminal residue" evidence="3">
    <location>
        <position position="1"/>
    </location>
</feature>
<accession>A0A8H3J951</accession>
<feature type="coiled-coil region" evidence="1">
    <location>
        <begin position="750"/>
        <end position="797"/>
    </location>
</feature>
<feature type="domain" description="ABC-three component systems C-terminal" evidence="2">
    <location>
        <begin position="99"/>
        <end position="185"/>
    </location>
</feature>
<gene>
    <name evidence="3" type="ORF">IMSHALPRED_006055</name>
</gene>
<dbReference type="EMBL" id="CAJPDT010000341">
    <property type="protein sequence ID" value="CAF9942939.1"/>
    <property type="molecule type" value="Genomic_DNA"/>
</dbReference>
<evidence type="ECO:0000313" key="3">
    <source>
        <dbReference type="EMBL" id="CAF9942939.1"/>
    </source>
</evidence>
<reference evidence="3" key="1">
    <citation type="submission" date="2021-03" db="EMBL/GenBank/DDBJ databases">
        <authorList>
            <person name="Tagirdzhanova G."/>
        </authorList>
    </citation>
    <scope>NUCLEOTIDE SEQUENCE</scope>
</reference>
<organism evidence="3 4">
    <name type="scientific">Imshaugia aleurites</name>
    <dbReference type="NCBI Taxonomy" id="172621"/>
    <lineage>
        <taxon>Eukaryota</taxon>
        <taxon>Fungi</taxon>
        <taxon>Dikarya</taxon>
        <taxon>Ascomycota</taxon>
        <taxon>Pezizomycotina</taxon>
        <taxon>Lecanoromycetes</taxon>
        <taxon>OSLEUM clade</taxon>
        <taxon>Lecanoromycetidae</taxon>
        <taxon>Lecanorales</taxon>
        <taxon>Lecanorineae</taxon>
        <taxon>Parmeliaceae</taxon>
        <taxon>Imshaugia</taxon>
    </lineage>
</organism>
<dbReference type="InterPro" id="IPR046911">
    <property type="entry name" value="ABC-3C_CTD9"/>
</dbReference>
<proteinExistence type="predicted"/>
<dbReference type="Pfam" id="PF20291">
    <property type="entry name" value="MC5"/>
    <property type="match status" value="1"/>
</dbReference>
<keyword evidence="4" id="KW-1185">Reference proteome</keyword>
<evidence type="ECO:0000256" key="1">
    <source>
        <dbReference type="SAM" id="Coils"/>
    </source>
</evidence>
<name>A0A8H3J951_9LECA</name>
<dbReference type="Proteomes" id="UP000664534">
    <property type="component" value="Unassembled WGS sequence"/>
</dbReference>
<dbReference type="InterPro" id="IPR027417">
    <property type="entry name" value="P-loop_NTPase"/>
</dbReference>
<dbReference type="Pfam" id="PF20285">
    <property type="entry name" value="CTD9"/>
    <property type="match status" value="1"/>
</dbReference>
<comment type="caution">
    <text evidence="3">The sequence shown here is derived from an EMBL/GenBank/DDBJ whole genome shotgun (WGS) entry which is preliminary data.</text>
</comment>
<sequence>ALAEGLTFATTDAQFPAYPGDIKLVSMVSGEVTHQENNAAGGHIAGRDVNIHAPRTPESALSRLFARMKDEAKEDQTLCDYIRGLEIFTRTVENEEVVGLDGKLEAAGRKDQIDMALAMKEMVFSELKLNVFSPTFQLIYATLMGKVFEEFETWVKPAILKGQDRQVIDELVNTKVIRPIVAEVELCGDYQGVAPQTAIVTLGGTDMLIYHPAFDINHARLRIIQLIDGLHDKEISFDLLRILDFYFLFPHLLADVKLTKGLVRTKRELGRGANKYNRVPAPKVLIRQMEGIHETAIRALQSSDLIELPSVNLAVVKRSSVPLPDDLKKVIADQPDQEKDLVQILSKEVATIPLNGSDGTGKSTLADLIFFGLGGDVVRWKDEAASCDTVYLQISIDRLSVTLRREITTDGQQPMWIFTGDFSAASASITAGWQKYPYRRYGDKESFSQVLFRMLDLPEVPGDAGANITMHQLLRLMYVDQMTPVDRIFRFEGNDSAIRRQAVGDLMCGVLDVRIYPAQLELRDLERHFEIAERQLSSLYAVLDRVENSPTIGLIDASLENVKTERSRVLATIEGLKQKRFDAPAGERRGEKLIGALKDRIDKVNRDIATLSIDTGQIELSIEDAAMLISEIKRNLTQLRSGQATTEALGPILFSFCPSCYSPILSSSDTHVCSLCKSSIDPTVDKARFVRMRNELELQLKESQKLQGERGDTLTKSRNLLHGLVSVRDRVTTEYLSLVRNYISDADVEIDQLTNRLGYLDRELVDLERQRRLAEQLETLSARKSLLNDKISDLRIKIKSWSESKERREATAYGLVHRKTAETLDLDLQSEAEFTKDTQVYFNFAEDRVSVAGKAGYSASSLTVIRNAFHLALLWASALDAEFKYPRFILMDNVEDKGMTQVRSHNFQRLIVEISNSLGVEHQIIFTTSMVNPALEVESLVIGDHYLFDKKSLRLGRLSTGSPG</sequence>
<protein>
    <recommendedName>
        <fullName evidence="2">ABC-three component systems C-terminal domain-containing protein</fullName>
    </recommendedName>
</protein>
<dbReference type="AlphaFoldDB" id="A0A8H3J951"/>
<evidence type="ECO:0000313" key="4">
    <source>
        <dbReference type="Proteomes" id="UP000664534"/>
    </source>
</evidence>
<evidence type="ECO:0000259" key="2">
    <source>
        <dbReference type="Pfam" id="PF20285"/>
    </source>
</evidence>
<dbReference type="InterPro" id="IPR046901">
    <property type="entry name" value="ABC-3C_MC5"/>
</dbReference>
<keyword evidence="1" id="KW-0175">Coiled coil</keyword>